<evidence type="ECO:0000313" key="2">
    <source>
        <dbReference type="EMBL" id="ROT82271.1"/>
    </source>
</evidence>
<reference evidence="2 3" key="1">
    <citation type="submission" date="2018-04" db="EMBL/GenBank/DDBJ databases">
        <authorList>
            <person name="Zhang X."/>
            <person name="Yuan J."/>
            <person name="Li F."/>
            <person name="Xiang J."/>
        </authorList>
    </citation>
    <scope>NUCLEOTIDE SEQUENCE [LARGE SCALE GENOMIC DNA]</scope>
    <source>
        <tissue evidence="2">Muscle</tissue>
    </source>
</reference>
<feature type="region of interest" description="Disordered" evidence="1">
    <location>
        <begin position="188"/>
        <end position="237"/>
    </location>
</feature>
<keyword evidence="3" id="KW-1185">Reference proteome</keyword>
<dbReference type="AlphaFoldDB" id="A0A3R7SYU7"/>
<feature type="region of interest" description="Disordered" evidence="1">
    <location>
        <begin position="22"/>
        <end position="52"/>
    </location>
</feature>
<protein>
    <submittedName>
        <fullName evidence="2">Uncharacterized protein</fullName>
    </submittedName>
</protein>
<proteinExistence type="predicted"/>
<comment type="caution">
    <text evidence="2">The sequence shown here is derived from an EMBL/GenBank/DDBJ whole genome shotgun (WGS) entry which is preliminary data.</text>
</comment>
<organism evidence="2 3">
    <name type="scientific">Penaeus vannamei</name>
    <name type="common">Whiteleg shrimp</name>
    <name type="synonym">Litopenaeus vannamei</name>
    <dbReference type="NCBI Taxonomy" id="6689"/>
    <lineage>
        <taxon>Eukaryota</taxon>
        <taxon>Metazoa</taxon>
        <taxon>Ecdysozoa</taxon>
        <taxon>Arthropoda</taxon>
        <taxon>Crustacea</taxon>
        <taxon>Multicrustacea</taxon>
        <taxon>Malacostraca</taxon>
        <taxon>Eumalacostraca</taxon>
        <taxon>Eucarida</taxon>
        <taxon>Decapoda</taxon>
        <taxon>Dendrobranchiata</taxon>
        <taxon>Penaeoidea</taxon>
        <taxon>Penaeidae</taxon>
        <taxon>Penaeus</taxon>
    </lineage>
</organism>
<evidence type="ECO:0000313" key="3">
    <source>
        <dbReference type="Proteomes" id="UP000283509"/>
    </source>
</evidence>
<feature type="compositionally biased region" description="Polar residues" evidence="1">
    <location>
        <begin position="87"/>
        <end position="106"/>
    </location>
</feature>
<dbReference type="OrthoDB" id="10392067at2759"/>
<sequence>MLCPVATQGPRVSRAASTYCVATEVQRSSHSEAAASGSQDKGGSPGKSHTSEFLATRAKELITSLKSLMRSESILKLNLEPKKSGMASGSNTSRSTKSDSHNSLTTSEDHNRTTIWHIPPEVYFGDKPRDDNQNIAGGSCSTDDDNSTAGQSIVDGKGMDAALNNNNNKAPSSTRDGRLQLQPVEVNGSSQPLSLTVVGDPSSSSSSSLDDRRFSSLPNRGHTARNLNDSEHRLVWV</sequence>
<feature type="compositionally biased region" description="Polar residues" evidence="1">
    <location>
        <begin position="36"/>
        <end position="52"/>
    </location>
</feature>
<gene>
    <name evidence="2" type="ORF">C7M84_024563</name>
</gene>
<accession>A0A3R7SYU7</accession>
<reference evidence="2 3" key="2">
    <citation type="submission" date="2019-01" db="EMBL/GenBank/DDBJ databases">
        <title>The decoding of complex shrimp genome reveals the adaptation for benthos swimmer, frequently molting mechanism and breeding impact on genome.</title>
        <authorList>
            <person name="Sun Y."/>
            <person name="Gao Y."/>
            <person name="Yu Y."/>
        </authorList>
    </citation>
    <scope>NUCLEOTIDE SEQUENCE [LARGE SCALE GENOMIC DNA]</scope>
    <source>
        <tissue evidence="2">Muscle</tissue>
    </source>
</reference>
<dbReference type="Proteomes" id="UP000283509">
    <property type="component" value="Unassembled WGS sequence"/>
</dbReference>
<feature type="compositionally biased region" description="Basic and acidic residues" evidence="1">
    <location>
        <begin position="228"/>
        <end position="237"/>
    </location>
</feature>
<evidence type="ECO:0000256" key="1">
    <source>
        <dbReference type="SAM" id="MobiDB-lite"/>
    </source>
</evidence>
<feature type="region of interest" description="Disordered" evidence="1">
    <location>
        <begin position="79"/>
        <end position="152"/>
    </location>
</feature>
<feature type="compositionally biased region" description="Polar residues" evidence="1">
    <location>
        <begin position="133"/>
        <end position="151"/>
    </location>
</feature>
<dbReference type="EMBL" id="QCYY01000851">
    <property type="protein sequence ID" value="ROT82271.1"/>
    <property type="molecule type" value="Genomic_DNA"/>
</dbReference>
<name>A0A3R7SYU7_PENVA</name>